<gene>
    <name evidence="1" type="ORF">BRLA_c029080</name>
</gene>
<proteinExistence type="predicted"/>
<evidence type="ECO:0000313" key="1">
    <source>
        <dbReference type="EMBL" id="AIG27222.1"/>
    </source>
</evidence>
<organism evidence="1 2">
    <name type="scientific">Brevibacillus laterosporus LMG 15441</name>
    <dbReference type="NCBI Taxonomy" id="1042163"/>
    <lineage>
        <taxon>Bacteria</taxon>
        <taxon>Bacillati</taxon>
        <taxon>Bacillota</taxon>
        <taxon>Bacilli</taxon>
        <taxon>Bacillales</taxon>
        <taxon>Paenibacillaceae</taxon>
        <taxon>Brevibacillus</taxon>
    </lineage>
</organism>
<name>A0A075R3W0_BRELA</name>
<sequence length="47" mass="5220">MGESTGMKISEKLMAYKNESVNNLMGKSRKYFIGSYDVLVVLSPCIS</sequence>
<dbReference type="HOGENOM" id="CLU_3165377_0_0_9"/>
<dbReference type="EMBL" id="CP007806">
    <property type="protein sequence ID" value="AIG27222.1"/>
    <property type="molecule type" value="Genomic_DNA"/>
</dbReference>
<accession>A0A075R3W0</accession>
<dbReference type="Proteomes" id="UP000005850">
    <property type="component" value="Chromosome"/>
</dbReference>
<reference evidence="1 2" key="1">
    <citation type="journal article" date="2011" name="J. Bacteriol.">
        <title>Genome sequence of Brevibacillus laterosporus LMG 15441, a pathogen of invertebrates.</title>
        <authorList>
            <person name="Djukic M."/>
            <person name="Poehlein A."/>
            <person name="Thurmer A."/>
            <person name="Daniel R."/>
        </authorList>
    </citation>
    <scope>NUCLEOTIDE SEQUENCE [LARGE SCALE GENOMIC DNA]</scope>
    <source>
        <strain evidence="1 2">LMG 15441</strain>
    </source>
</reference>
<protein>
    <submittedName>
        <fullName evidence="1">Uncharacterized protein</fullName>
    </submittedName>
</protein>
<dbReference type="AlphaFoldDB" id="A0A075R3W0"/>
<evidence type="ECO:0000313" key="2">
    <source>
        <dbReference type="Proteomes" id="UP000005850"/>
    </source>
</evidence>
<keyword evidence="2" id="KW-1185">Reference proteome</keyword>
<dbReference type="KEGG" id="blr:BRLA_c029080"/>